<organism evidence="1 2">
    <name type="scientific">Diversispora epigaea</name>
    <dbReference type="NCBI Taxonomy" id="1348612"/>
    <lineage>
        <taxon>Eukaryota</taxon>
        <taxon>Fungi</taxon>
        <taxon>Fungi incertae sedis</taxon>
        <taxon>Mucoromycota</taxon>
        <taxon>Glomeromycotina</taxon>
        <taxon>Glomeromycetes</taxon>
        <taxon>Diversisporales</taxon>
        <taxon>Diversisporaceae</taxon>
        <taxon>Diversispora</taxon>
    </lineage>
</organism>
<name>A0A397HJI6_9GLOM</name>
<evidence type="ECO:0000313" key="2">
    <source>
        <dbReference type="Proteomes" id="UP000266861"/>
    </source>
</evidence>
<gene>
    <name evidence="1" type="ORF">Glove_330g44</name>
</gene>
<evidence type="ECO:0000313" key="1">
    <source>
        <dbReference type="EMBL" id="RHZ63252.1"/>
    </source>
</evidence>
<dbReference type="OrthoDB" id="2381955at2759"/>
<proteinExistence type="predicted"/>
<accession>A0A397HJI6</accession>
<sequence>MYIIYKIPCGQPFKITIFAETFVKIKLLTTNSTVRYYERLIQTFYSKTDGVAELFKRPKQIPVFILEVSGVQTWIKLFKEGIFALNKFITRTDLPSWEVCASLCVFLSQGYEDNLEIGQLIYIGPGLYLYSPFTIPNLIIPTTPFNLQHAPRLIRTLLYLRHKIIKKIRSFQKFEEIR</sequence>
<comment type="caution">
    <text evidence="1">The sequence shown here is derived from an EMBL/GenBank/DDBJ whole genome shotgun (WGS) entry which is preliminary data.</text>
</comment>
<keyword evidence="2" id="KW-1185">Reference proteome</keyword>
<reference evidence="1 2" key="1">
    <citation type="submission" date="2018-08" db="EMBL/GenBank/DDBJ databases">
        <title>Genome and evolution of the arbuscular mycorrhizal fungus Diversispora epigaea (formerly Glomus versiforme) and its bacterial endosymbionts.</title>
        <authorList>
            <person name="Sun X."/>
            <person name="Fei Z."/>
            <person name="Harrison M."/>
        </authorList>
    </citation>
    <scope>NUCLEOTIDE SEQUENCE [LARGE SCALE GENOMIC DNA]</scope>
    <source>
        <strain evidence="1 2">IT104</strain>
    </source>
</reference>
<dbReference type="AlphaFoldDB" id="A0A397HJI6"/>
<protein>
    <submittedName>
        <fullName evidence="1">Uncharacterized protein</fullName>
    </submittedName>
</protein>
<dbReference type="EMBL" id="PQFF01000302">
    <property type="protein sequence ID" value="RHZ63252.1"/>
    <property type="molecule type" value="Genomic_DNA"/>
</dbReference>
<dbReference type="Proteomes" id="UP000266861">
    <property type="component" value="Unassembled WGS sequence"/>
</dbReference>